<organism evidence="2 3">
    <name type="scientific">Halocatena pleomorpha</name>
    <dbReference type="NCBI Taxonomy" id="1785090"/>
    <lineage>
        <taxon>Archaea</taxon>
        <taxon>Methanobacteriati</taxon>
        <taxon>Methanobacteriota</taxon>
        <taxon>Stenosarchaea group</taxon>
        <taxon>Halobacteria</taxon>
        <taxon>Halobacteriales</taxon>
        <taxon>Natronomonadaceae</taxon>
        <taxon>Halocatena</taxon>
    </lineage>
</organism>
<accession>A0A3P3R4C9</accession>
<reference evidence="2 3" key="1">
    <citation type="submission" date="2018-11" db="EMBL/GenBank/DDBJ databases">
        <title>Taxonoimc description of Halomarina strain SPP-AMP-1.</title>
        <authorList>
            <person name="Pal Y."/>
            <person name="Srinivasana K."/>
            <person name="Verma A."/>
            <person name="Kumar P."/>
        </authorList>
    </citation>
    <scope>NUCLEOTIDE SEQUENCE [LARGE SCALE GENOMIC DNA]</scope>
    <source>
        <strain evidence="2 3">SPP-AMP-1</strain>
    </source>
</reference>
<keyword evidence="3" id="KW-1185">Reference proteome</keyword>
<feature type="domain" description="HEWD" evidence="1">
    <location>
        <begin position="18"/>
        <end position="70"/>
    </location>
</feature>
<protein>
    <recommendedName>
        <fullName evidence="1">HEWD domain-containing protein</fullName>
    </recommendedName>
</protein>
<dbReference type="Pfam" id="PF20576">
    <property type="entry name" value="HEWD"/>
    <property type="match status" value="1"/>
</dbReference>
<dbReference type="EMBL" id="RRCH01000040">
    <property type="protein sequence ID" value="RRJ28205.1"/>
    <property type="molecule type" value="Genomic_DNA"/>
</dbReference>
<name>A0A3P3R4C9_9EURY</name>
<dbReference type="Proteomes" id="UP000282322">
    <property type="component" value="Unassembled WGS sequence"/>
</dbReference>
<evidence type="ECO:0000313" key="2">
    <source>
        <dbReference type="EMBL" id="RRJ28205.1"/>
    </source>
</evidence>
<dbReference type="AlphaFoldDB" id="A0A3P3R4C9"/>
<sequence length="70" mass="8222">MSDLERLIQVGTTKRCMVTITPPRERTCERCGRTDVWRPERKNWIVDGDVGNPYCIHDWDINGSYNPIEK</sequence>
<evidence type="ECO:0000313" key="3">
    <source>
        <dbReference type="Proteomes" id="UP000282322"/>
    </source>
</evidence>
<dbReference type="InterPro" id="IPR046782">
    <property type="entry name" value="HEWD"/>
</dbReference>
<proteinExistence type="predicted"/>
<dbReference type="OrthoDB" id="212207at2157"/>
<comment type="caution">
    <text evidence="2">The sequence shown here is derived from an EMBL/GenBank/DDBJ whole genome shotgun (WGS) entry which is preliminary data.</text>
</comment>
<evidence type="ECO:0000259" key="1">
    <source>
        <dbReference type="Pfam" id="PF20576"/>
    </source>
</evidence>
<gene>
    <name evidence="2" type="ORF">EIK79_16580</name>
</gene>